<dbReference type="InterPro" id="IPR024931">
    <property type="entry name" value="Importin_alpha"/>
</dbReference>
<dbReference type="GO" id="GO:0006606">
    <property type="term" value="P:protein import into nucleus"/>
    <property type="evidence" value="ECO:0007669"/>
    <property type="project" value="InterPro"/>
</dbReference>
<proteinExistence type="inferred from homology"/>
<dbReference type="EMBL" id="CATQJA010002617">
    <property type="protein sequence ID" value="CAJ0573317.1"/>
    <property type="molecule type" value="Genomic_DNA"/>
</dbReference>
<evidence type="ECO:0000256" key="1">
    <source>
        <dbReference type="ARBA" id="ARBA00010394"/>
    </source>
</evidence>
<evidence type="ECO:0000256" key="5">
    <source>
        <dbReference type="PROSITE-ProRule" id="PRU00259"/>
    </source>
</evidence>
<evidence type="ECO:0000256" key="4">
    <source>
        <dbReference type="ARBA" id="ARBA00022927"/>
    </source>
</evidence>
<feature type="non-terminal residue" evidence="9">
    <location>
        <position position="530"/>
    </location>
</feature>
<feature type="compositionally biased region" description="Basic and acidic residues" evidence="7">
    <location>
        <begin position="28"/>
        <end position="60"/>
    </location>
</feature>
<dbReference type="PIRSF" id="PIRSF005673">
    <property type="entry name" value="Importin_alpha"/>
    <property type="match status" value="1"/>
</dbReference>
<evidence type="ECO:0000256" key="3">
    <source>
        <dbReference type="ARBA" id="ARBA00022737"/>
    </source>
</evidence>
<feature type="compositionally biased region" description="Polar residues" evidence="7">
    <location>
        <begin position="1"/>
        <end position="11"/>
    </location>
</feature>
<keyword evidence="10" id="KW-1185">Reference proteome</keyword>
<dbReference type="SMART" id="SM00185">
    <property type="entry name" value="ARM"/>
    <property type="match status" value="7"/>
</dbReference>
<evidence type="ECO:0000256" key="2">
    <source>
        <dbReference type="ARBA" id="ARBA00022448"/>
    </source>
</evidence>
<reference evidence="9" key="1">
    <citation type="submission" date="2023-06" db="EMBL/GenBank/DDBJ databases">
        <authorList>
            <person name="Delattre M."/>
        </authorList>
    </citation>
    <scope>NUCLEOTIDE SEQUENCE</scope>
    <source>
        <strain evidence="9">AF72</strain>
    </source>
</reference>
<dbReference type="InterPro" id="IPR016024">
    <property type="entry name" value="ARM-type_fold"/>
</dbReference>
<dbReference type="InterPro" id="IPR032413">
    <property type="entry name" value="Arm_3"/>
</dbReference>
<accession>A0AA36CSD2</accession>
<feature type="domain" description="IBB" evidence="8">
    <location>
        <begin position="4"/>
        <end position="66"/>
    </location>
</feature>
<evidence type="ECO:0000313" key="9">
    <source>
        <dbReference type="EMBL" id="CAJ0573317.1"/>
    </source>
</evidence>
<dbReference type="AlphaFoldDB" id="A0AA36CSD2"/>
<feature type="compositionally biased region" description="Acidic residues" evidence="7">
    <location>
        <begin position="61"/>
        <end position="70"/>
    </location>
</feature>
<dbReference type="Proteomes" id="UP001177023">
    <property type="component" value="Unassembled WGS sequence"/>
</dbReference>
<dbReference type="PANTHER" id="PTHR23316">
    <property type="entry name" value="IMPORTIN ALPHA"/>
    <property type="match status" value="1"/>
</dbReference>
<evidence type="ECO:0000256" key="6">
    <source>
        <dbReference type="PROSITE-ProRule" id="PRU00561"/>
    </source>
</evidence>
<dbReference type="Pfam" id="PF01749">
    <property type="entry name" value="IBB"/>
    <property type="match status" value="1"/>
</dbReference>
<dbReference type="GO" id="GO:0005737">
    <property type="term" value="C:cytoplasm"/>
    <property type="evidence" value="ECO:0007669"/>
    <property type="project" value="InterPro"/>
</dbReference>
<keyword evidence="3" id="KW-0677">Repeat</keyword>
<dbReference type="GO" id="GO:0061608">
    <property type="term" value="F:nuclear import signal receptor activity"/>
    <property type="evidence" value="ECO:0007669"/>
    <property type="project" value="InterPro"/>
</dbReference>
<dbReference type="InterPro" id="IPR011989">
    <property type="entry name" value="ARM-like"/>
</dbReference>
<evidence type="ECO:0000313" key="10">
    <source>
        <dbReference type="Proteomes" id="UP001177023"/>
    </source>
</evidence>
<organism evidence="9 10">
    <name type="scientific">Mesorhabditis spiculigera</name>
    <dbReference type="NCBI Taxonomy" id="96644"/>
    <lineage>
        <taxon>Eukaryota</taxon>
        <taxon>Metazoa</taxon>
        <taxon>Ecdysozoa</taxon>
        <taxon>Nematoda</taxon>
        <taxon>Chromadorea</taxon>
        <taxon>Rhabditida</taxon>
        <taxon>Rhabditina</taxon>
        <taxon>Rhabditomorpha</taxon>
        <taxon>Rhabditoidea</taxon>
        <taxon>Rhabditidae</taxon>
        <taxon>Mesorhabditinae</taxon>
        <taxon>Mesorhabditis</taxon>
    </lineage>
</organism>
<sequence>MTLGESNNQASVAGDEENERLKQYKNVAKHEDMRRRRTECSVELRKQKRDETMMKRRNLVDDESDDEASEAPEAGALKDDQKTARALLSFEEVIKILTNNPSLEDMRRCFESVRRSLSKSKDPPIDSTIESGLLQALVQALAVEDDKIRFEAAWALTNIVSGTSRQTYAAVQAGATRPLVELMLSPNLALSEQCLWAVANIIGDSAQLRDQVIDSRGAEVLVHLVQNIADMDVSFVRTLAWAFSNMCRHKTPNAPLPILRELAQGLRILLTHDDKTVRQDSCWAASYLTDGPDEQIQIAVEAGLPSLVKGMLSDNDGVLAPALRVLGNMATGNDQLTQYVVDLGVLDLLPRLVERTKSTTIVKECCWLISNIIAGTQAQIQAVIDANLLPLVVQVMATGDFKCQLESSWVISNLAQGGSSEQIMQLWQVEAIAPLCGLLKQTNVEMIANVLDSLYALLTTVSTCYPQRLDMVRESIEENSGLDHLEGLQEHESERIYQGAYKIIQEFFSEDEDDNVEFDANDENQPVYNF</sequence>
<dbReference type="PROSITE" id="PS51214">
    <property type="entry name" value="IBB"/>
    <property type="match status" value="1"/>
</dbReference>
<feature type="repeat" description="ARM" evidence="5">
    <location>
        <begin position="132"/>
        <end position="174"/>
    </location>
</feature>
<gene>
    <name evidence="9" type="ORF">MSPICULIGERA_LOCUS11678</name>
</gene>
<comment type="caution">
    <text evidence="9">The sequence shown here is derived from an EMBL/GenBank/DDBJ whole genome shotgun (WGS) entry which is preliminary data.</text>
</comment>
<dbReference type="PROSITE" id="PS50176">
    <property type="entry name" value="ARM_REPEAT"/>
    <property type="match status" value="2"/>
</dbReference>
<dbReference type="SUPFAM" id="SSF48371">
    <property type="entry name" value="ARM repeat"/>
    <property type="match status" value="1"/>
</dbReference>
<dbReference type="InterPro" id="IPR002652">
    <property type="entry name" value="Importin-a_IBB"/>
</dbReference>
<dbReference type="InterPro" id="IPR036975">
    <property type="entry name" value="Importin-a_IBB_sf"/>
</dbReference>
<feature type="repeat" description="ARM" evidence="5">
    <location>
        <begin position="302"/>
        <end position="344"/>
    </location>
</feature>
<dbReference type="Gene3D" id="1.20.5.690">
    <property type="entry name" value="Importin-alpha, importin-beta-binding domain"/>
    <property type="match status" value="1"/>
</dbReference>
<dbReference type="Gene3D" id="1.25.10.10">
    <property type="entry name" value="Leucine-rich Repeat Variant"/>
    <property type="match status" value="1"/>
</dbReference>
<name>A0AA36CSD2_9BILA</name>
<keyword evidence="2 6" id="KW-0813">Transport</keyword>
<evidence type="ECO:0000256" key="7">
    <source>
        <dbReference type="SAM" id="MobiDB-lite"/>
    </source>
</evidence>
<protein>
    <recommendedName>
        <fullName evidence="8">IBB domain-containing protein</fullName>
    </recommendedName>
</protein>
<keyword evidence="4" id="KW-0653">Protein transport</keyword>
<comment type="similarity">
    <text evidence="1">Belongs to the importin alpha family.</text>
</comment>
<dbReference type="Pfam" id="PF16186">
    <property type="entry name" value="Arm_3"/>
    <property type="match status" value="1"/>
</dbReference>
<feature type="region of interest" description="Disordered" evidence="7">
    <location>
        <begin position="1"/>
        <end position="80"/>
    </location>
</feature>
<dbReference type="Pfam" id="PF00514">
    <property type="entry name" value="Arm"/>
    <property type="match status" value="4"/>
</dbReference>
<evidence type="ECO:0000259" key="8">
    <source>
        <dbReference type="PROSITE" id="PS51214"/>
    </source>
</evidence>
<dbReference type="InterPro" id="IPR000225">
    <property type="entry name" value="Armadillo"/>
</dbReference>